<dbReference type="EMBL" id="LUGG01000002">
    <property type="protein sequence ID" value="OBZ78421.1"/>
    <property type="molecule type" value="Genomic_DNA"/>
</dbReference>
<proteinExistence type="predicted"/>
<accession>A0A1C7MNG3</accession>
<sequence>MDPLFRLPFQYDLQKRHDSQSAPYLLTPSITLARMYYDLDVLSRPPFKHTTLSLHIGGSSVYGDRTRLSRDFDGIMILPTFRDILRIVSCPRALSSLLMVTPEPGTEKIALIAERCLVAPELITHHPFEVVRFSGTSTDGQKKSIKILSFQFLQMMALCVDKPCVVPVLSLKDRRNFHASVRYPFGLQPVTSDASDSVHILHDADILLRRNRGPAASQRDAIAFGCTMDLLLTSHMVHLQVHQRWAAIWRLSICRSDVSPLNLRLWHHAIFQKFLHACDCSSSSHHISVFGRSASFSIEFCRNLAEKLGVEWPTDKISLSTGDDDPAFYLSLL</sequence>
<reference evidence="1 2" key="1">
    <citation type="submission" date="2016-03" db="EMBL/GenBank/DDBJ databases">
        <title>Whole genome sequencing of Grifola frondosa 9006-11.</title>
        <authorList>
            <person name="Min B."/>
            <person name="Park H."/>
            <person name="Kim J.-G."/>
            <person name="Cho H."/>
            <person name="Oh Y.-L."/>
            <person name="Kong W.-S."/>
            <person name="Choi I.-G."/>
        </authorList>
    </citation>
    <scope>NUCLEOTIDE SEQUENCE [LARGE SCALE GENOMIC DNA]</scope>
    <source>
        <strain evidence="1 2">9006-11</strain>
    </source>
</reference>
<evidence type="ECO:0000313" key="2">
    <source>
        <dbReference type="Proteomes" id="UP000092993"/>
    </source>
</evidence>
<dbReference type="AlphaFoldDB" id="A0A1C7MNG3"/>
<evidence type="ECO:0000313" key="1">
    <source>
        <dbReference type="EMBL" id="OBZ78421.1"/>
    </source>
</evidence>
<name>A0A1C7MNG3_GRIFR</name>
<organism evidence="1 2">
    <name type="scientific">Grifola frondosa</name>
    <name type="common">Maitake</name>
    <name type="synonym">Polyporus frondosus</name>
    <dbReference type="NCBI Taxonomy" id="5627"/>
    <lineage>
        <taxon>Eukaryota</taxon>
        <taxon>Fungi</taxon>
        <taxon>Dikarya</taxon>
        <taxon>Basidiomycota</taxon>
        <taxon>Agaricomycotina</taxon>
        <taxon>Agaricomycetes</taxon>
        <taxon>Polyporales</taxon>
        <taxon>Grifolaceae</taxon>
        <taxon>Grifola</taxon>
    </lineage>
</organism>
<gene>
    <name evidence="1" type="ORF">A0H81_02164</name>
</gene>
<protein>
    <submittedName>
        <fullName evidence="1">Uncharacterized protein</fullName>
    </submittedName>
</protein>
<dbReference type="Proteomes" id="UP000092993">
    <property type="component" value="Unassembled WGS sequence"/>
</dbReference>
<comment type="caution">
    <text evidence="1">The sequence shown here is derived from an EMBL/GenBank/DDBJ whole genome shotgun (WGS) entry which is preliminary data.</text>
</comment>
<keyword evidence="2" id="KW-1185">Reference proteome</keyword>